<comment type="caution">
    <text evidence="1">The sequence shown here is derived from an EMBL/GenBank/DDBJ whole genome shotgun (WGS) entry which is preliminary data.</text>
</comment>
<sequence>MPQAIPQAPENSAEFNDLSISAADTGSEISDMVSSHELCIEVESLSHENNQDPPVRPDCDYRFLLNICDLSNPNSFFIAFISAQPPRSQKLDFKSYEKEKTVEFL</sequence>
<gene>
    <name evidence="1" type="ORF">O181_011701</name>
</gene>
<keyword evidence="2" id="KW-1185">Reference proteome</keyword>
<accession>A0A9Q3GLK6</accession>
<proteinExistence type="predicted"/>
<reference evidence="1" key="1">
    <citation type="submission" date="2021-03" db="EMBL/GenBank/DDBJ databases">
        <title>Draft genome sequence of rust myrtle Austropuccinia psidii MF-1, a brazilian biotype.</title>
        <authorList>
            <person name="Quecine M.C."/>
            <person name="Pachon D.M.R."/>
            <person name="Bonatelli M.L."/>
            <person name="Correr F.H."/>
            <person name="Franceschini L.M."/>
            <person name="Leite T.F."/>
            <person name="Margarido G.R.A."/>
            <person name="Almeida C.A."/>
            <person name="Ferrarezi J.A."/>
            <person name="Labate C.A."/>
        </authorList>
    </citation>
    <scope>NUCLEOTIDE SEQUENCE</scope>
    <source>
        <strain evidence="1">MF-1</strain>
    </source>
</reference>
<evidence type="ECO:0000313" key="2">
    <source>
        <dbReference type="Proteomes" id="UP000765509"/>
    </source>
</evidence>
<organism evidence="1 2">
    <name type="scientific">Austropuccinia psidii MF-1</name>
    <dbReference type="NCBI Taxonomy" id="1389203"/>
    <lineage>
        <taxon>Eukaryota</taxon>
        <taxon>Fungi</taxon>
        <taxon>Dikarya</taxon>
        <taxon>Basidiomycota</taxon>
        <taxon>Pucciniomycotina</taxon>
        <taxon>Pucciniomycetes</taxon>
        <taxon>Pucciniales</taxon>
        <taxon>Sphaerophragmiaceae</taxon>
        <taxon>Austropuccinia</taxon>
    </lineage>
</organism>
<dbReference type="EMBL" id="AVOT02002936">
    <property type="protein sequence ID" value="MBW0471986.1"/>
    <property type="molecule type" value="Genomic_DNA"/>
</dbReference>
<dbReference type="Proteomes" id="UP000765509">
    <property type="component" value="Unassembled WGS sequence"/>
</dbReference>
<dbReference type="AlphaFoldDB" id="A0A9Q3GLK6"/>
<evidence type="ECO:0000313" key="1">
    <source>
        <dbReference type="EMBL" id="MBW0471986.1"/>
    </source>
</evidence>
<name>A0A9Q3GLK6_9BASI</name>
<protein>
    <submittedName>
        <fullName evidence="1">Uncharacterized protein</fullName>
    </submittedName>
</protein>